<proteinExistence type="predicted"/>
<name>A0A0A9CMD2_ARUDO</name>
<organism evidence="1">
    <name type="scientific">Arundo donax</name>
    <name type="common">Giant reed</name>
    <name type="synonym">Donax arundinaceus</name>
    <dbReference type="NCBI Taxonomy" id="35708"/>
    <lineage>
        <taxon>Eukaryota</taxon>
        <taxon>Viridiplantae</taxon>
        <taxon>Streptophyta</taxon>
        <taxon>Embryophyta</taxon>
        <taxon>Tracheophyta</taxon>
        <taxon>Spermatophyta</taxon>
        <taxon>Magnoliopsida</taxon>
        <taxon>Liliopsida</taxon>
        <taxon>Poales</taxon>
        <taxon>Poaceae</taxon>
        <taxon>PACMAD clade</taxon>
        <taxon>Arundinoideae</taxon>
        <taxon>Arundineae</taxon>
        <taxon>Arundo</taxon>
    </lineage>
</organism>
<accession>A0A0A9CMD2</accession>
<dbReference type="EMBL" id="GBRH01225243">
    <property type="protein sequence ID" value="JAD72652.1"/>
    <property type="molecule type" value="Transcribed_RNA"/>
</dbReference>
<evidence type="ECO:0000313" key="1">
    <source>
        <dbReference type="EMBL" id="JAD72652.1"/>
    </source>
</evidence>
<reference evidence="1" key="1">
    <citation type="submission" date="2014-09" db="EMBL/GenBank/DDBJ databases">
        <authorList>
            <person name="Magalhaes I.L.F."/>
            <person name="Oliveira U."/>
            <person name="Santos F.R."/>
            <person name="Vidigal T.H.D.A."/>
            <person name="Brescovit A.D."/>
            <person name="Santos A.J."/>
        </authorList>
    </citation>
    <scope>NUCLEOTIDE SEQUENCE</scope>
    <source>
        <tissue evidence="1">Shoot tissue taken approximately 20 cm above the soil surface</tissue>
    </source>
</reference>
<dbReference type="AlphaFoldDB" id="A0A0A9CMD2"/>
<protein>
    <submittedName>
        <fullName evidence="1">Uncharacterized protein</fullName>
    </submittedName>
</protein>
<reference evidence="1" key="2">
    <citation type="journal article" date="2015" name="Data Brief">
        <title>Shoot transcriptome of the giant reed, Arundo donax.</title>
        <authorList>
            <person name="Barrero R.A."/>
            <person name="Guerrero F.D."/>
            <person name="Moolhuijzen P."/>
            <person name="Goolsby J.A."/>
            <person name="Tidwell J."/>
            <person name="Bellgard S.E."/>
            <person name="Bellgard M.I."/>
        </authorList>
    </citation>
    <scope>NUCLEOTIDE SEQUENCE</scope>
    <source>
        <tissue evidence="1">Shoot tissue taken approximately 20 cm above the soil surface</tissue>
    </source>
</reference>
<sequence length="49" mass="5739">MIASIFIKAVVHIARKRKSCCDMLIGLCMHFIFYRHQNLLIKQMDATTQ</sequence>